<evidence type="ECO:0000313" key="3">
    <source>
        <dbReference type="Proteomes" id="UP000676336"/>
    </source>
</evidence>
<sequence length="32" mass="3414">RDGADNCRHYRYIHAAAAAAAAATLLPTMLVE</sequence>
<evidence type="ECO:0000256" key="1">
    <source>
        <dbReference type="SAM" id="Phobius"/>
    </source>
</evidence>
<dbReference type="Proteomes" id="UP000676336">
    <property type="component" value="Unassembled WGS sequence"/>
</dbReference>
<proteinExistence type="predicted"/>
<name>A0A8S3E3J7_9BILA</name>
<dbReference type="EMBL" id="CAJOBI010228435">
    <property type="protein sequence ID" value="CAF5058754.1"/>
    <property type="molecule type" value="Genomic_DNA"/>
</dbReference>
<protein>
    <submittedName>
        <fullName evidence="2">Uncharacterized protein</fullName>
    </submittedName>
</protein>
<feature type="non-terminal residue" evidence="2">
    <location>
        <position position="1"/>
    </location>
</feature>
<gene>
    <name evidence="2" type="ORF">SMN809_LOCUS59630</name>
</gene>
<accession>A0A8S3E3J7</accession>
<feature type="transmembrane region" description="Helical" evidence="1">
    <location>
        <begin position="12"/>
        <end position="31"/>
    </location>
</feature>
<dbReference type="AlphaFoldDB" id="A0A8S3E3J7"/>
<comment type="caution">
    <text evidence="2">The sequence shown here is derived from an EMBL/GenBank/DDBJ whole genome shotgun (WGS) entry which is preliminary data.</text>
</comment>
<reference evidence="2" key="1">
    <citation type="submission" date="2021-02" db="EMBL/GenBank/DDBJ databases">
        <authorList>
            <person name="Nowell W R."/>
        </authorList>
    </citation>
    <scope>NUCLEOTIDE SEQUENCE</scope>
</reference>
<keyword evidence="1" id="KW-1133">Transmembrane helix</keyword>
<keyword evidence="1" id="KW-0812">Transmembrane</keyword>
<evidence type="ECO:0000313" key="2">
    <source>
        <dbReference type="EMBL" id="CAF5058754.1"/>
    </source>
</evidence>
<organism evidence="2 3">
    <name type="scientific">Rotaria magnacalcarata</name>
    <dbReference type="NCBI Taxonomy" id="392030"/>
    <lineage>
        <taxon>Eukaryota</taxon>
        <taxon>Metazoa</taxon>
        <taxon>Spiralia</taxon>
        <taxon>Gnathifera</taxon>
        <taxon>Rotifera</taxon>
        <taxon>Eurotatoria</taxon>
        <taxon>Bdelloidea</taxon>
        <taxon>Philodinida</taxon>
        <taxon>Philodinidae</taxon>
        <taxon>Rotaria</taxon>
    </lineage>
</organism>
<keyword evidence="1" id="KW-0472">Membrane</keyword>